<dbReference type="OrthoDB" id="1451314at2"/>
<evidence type="ECO:0000313" key="2">
    <source>
        <dbReference type="Proteomes" id="UP000243887"/>
    </source>
</evidence>
<accession>A0A1I3QXV9</accession>
<evidence type="ECO:0000313" key="1">
    <source>
        <dbReference type="EMBL" id="SFJ37966.1"/>
    </source>
</evidence>
<dbReference type="EMBL" id="FORU01000006">
    <property type="protein sequence ID" value="SFJ37966.1"/>
    <property type="molecule type" value="Genomic_DNA"/>
</dbReference>
<protein>
    <submittedName>
        <fullName evidence="1">Uncharacterized protein</fullName>
    </submittedName>
</protein>
<gene>
    <name evidence="1" type="ORF">SAMN04487893_106144</name>
</gene>
<dbReference type="AlphaFoldDB" id="A0A1I3QXV9"/>
<dbReference type="RefSeq" id="WP_090678774.1">
    <property type="nucleotide sequence ID" value="NZ_FORU01000006.1"/>
</dbReference>
<proteinExistence type="predicted"/>
<dbReference type="Proteomes" id="UP000243887">
    <property type="component" value="Unassembled WGS sequence"/>
</dbReference>
<sequence>MNKHLYIEESFNKIREKGLVVPVELVPGTVITDLEKYLNALKTGYLESKEPRIDQLFFEKIEQLKKM</sequence>
<name>A0A1I3QXV9_9FLAO</name>
<reference evidence="2" key="1">
    <citation type="submission" date="2016-10" db="EMBL/GenBank/DDBJ databases">
        <authorList>
            <person name="Varghese N."/>
            <person name="Submissions S."/>
        </authorList>
    </citation>
    <scope>NUCLEOTIDE SEQUENCE [LARGE SCALE GENOMIC DNA]</scope>
    <source>
        <strain evidence="2">DSM 26542</strain>
    </source>
</reference>
<keyword evidence="2" id="KW-1185">Reference proteome</keyword>
<organism evidence="1 2">
    <name type="scientific">Myroides guanonis</name>
    <dbReference type="NCBI Taxonomy" id="1150112"/>
    <lineage>
        <taxon>Bacteria</taxon>
        <taxon>Pseudomonadati</taxon>
        <taxon>Bacteroidota</taxon>
        <taxon>Flavobacteriia</taxon>
        <taxon>Flavobacteriales</taxon>
        <taxon>Flavobacteriaceae</taxon>
        <taxon>Myroides</taxon>
    </lineage>
</organism>
<dbReference type="STRING" id="1150112.SAMN04487893_106144"/>